<comment type="caution">
    <text evidence="2">The sequence shown here is derived from an EMBL/GenBank/DDBJ whole genome shotgun (WGS) entry which is preliminary data.</text>
</comment>
<reference evidence="2" key="1">
    <citation type="journal article" date="2020" name="BMC Genomics">
        <title>Correction to: Identification and distribution of gene clusters required for synthesis of sphingolipid metabolism inhibitors in diverse species of the filamentous fungus Fusarium.</title>
        <authorList>
            <person name="Kim H.S."/>
            <person name="Lohmar J.M."/>
            <person name="Busman M."/>
            <person name="Brown D.W."/>
            <person name="Naumann T.A."/>
            <person name="Divon H.H."/>
            <person name="Lysoe E."/>
            <person name="Uhlig S."/>
            <person name="Proctor R.H."/>
        </authorList>
    </citation>
    <scope>NUCLEOTIDE SEQUENCE</scope>
    <source>
        <strain evidence="2">NRRL 22465</strain>
    </source>
</reference>
<accession>A0A8H4UIL6</accession>
<sequence length="43" mass="4546">MASIFSLGGLFARQTAPAAPTTRLFSTTTNMLARTPPKPAPKK</sequence>
<evidence type="ECO:0000256" key="1">
    <source>
        <dbReference type="SAM" id="MobiDB-lite"/>
    </source>
</evidence>
<proteinExistence type="predicted"/>
<dbReference type="EMBL" id="JABEYC010000472">
    <property type="protein sequence ID" value="KAF4976953.1"/>
    <property type="molecule type" value="Genomic_DNA"/>
</dbReference>
<reference evidence="2" key="2">
    <citation type="submission" date="2020-05" db="EMBL/GenBank/DDBJ databases">
        <authorList>
            <person name="Kim H.-S."/>
            <person name="Proctor R.H."/>
            <person name="Brown D.W."/>
        </authorList>
    </citation>
    <scope>NUCLEOTIDE SEQUENCE</scope>
    <source>
        <strain evidence="2">NRRL 22465</strain>
    </source>
</reference>
<keyword evidence="3" id="KW-1185">Reference proteome</keyword>
<feature type="compositionally biased region" description="Polar residues" evidence="1">
    <location>
        <begin position="23"/>
        <end position="32"/>
    </location>
</feature>
<organism evidence="2 3">
    <name type="scientific">Fusarium zealandicum</name>
    <dbReference type="NCBI Taxonomy" id="1053134"/>
    <lineage>
        <taxon>Eukaryota</taxon>
        <taxon>Fungi</taxon>
        <taxon>Dikarya</taxon>
        <taxon>Ascomycota</taxon>
        <taxon>Pezizomycotina</taxon>
        <taxon>Sordariomycetes</taxon>
        <taxon>Hypocreomycetidae</taxon>
        <taxon>Hypocreales</taxon>
        <taxon>Nectriaceae</taxon>
        <taxon>Fusarium</taxon>
        <taxon>Fusarium staphyleae species complex</taxon>
    </lineage>
</organism>
<dbReference type="Proteomes" id="UP000635477">
    <property type="component" value="Unassembled WGS sequence"/>
</dbReference>
<evidence type="ECO:0000313" key="3">
    <source>
        <dbReference type="Proteomes" id="UP000635477"/>
    </source>
</evidence>
<feature type="region of interest" description="Disordered" evidence="1">
    <location>
        <begin position="17"/>
        <end position="43"/>
    </location>
</feature>
<dbReference type="AlphaFoldDB" id="A0A8H4UIL6"/>
<gene>
    <name evidence="2" type="ORF">FZEAL_6446</name>
</gene>
<protein>
    <submittedName>
        <fullName evidence="2">Uncharacterized protein</fullName>
    </submittedName>
</protein>
<feature type="non-terminal residue" evidence="2">
    <location>
        <position position="43"/>
    </location>
</feature>
<evidence type="ECO:0000313" key="2">
    <source>
        <dbReference type="EMBL" id="KAF4976953.1"/>
    </source>
</evidence>
<name>A0A8H4UIL6_9HYPO</name>